<evidence type="ECO:0000313" key="9">
    <source>
        <dbReference type="Proteomes" id="UP000528457"/>
    </source>
</evidence>
<dbReference type="PANTHER" id="PTHR36118:SF1">
    <property type="entry name" value="ION-TRANSLOCATING OXIDOREDUCTASE COMPLEX SUBUNIT G"/>
    <property type="match status" value="1"/>
</dbReference>
<dbReference type="InterPro" id="IPR007329">
    <property type="entry name" value="FMN-bd"/>
</dbReference>
<keyword evidence="1 6" id="KW-0813">Transport</keyword>
<keyword evidence="6" id="KW-0472">Membrane</keyword>
<dbReference type="NCBIfam" id="TIGR01947">
    <property type="entry name" value="rnfG"/>
    <property type="match status" value="1"/>
</dbReference>
<keyword evidence="6" id="KW-0997">Cell inner membrane</keyword>
<evidence type="ECO:0000259" key="7">
    <source>
        <dbReference type="SMART" id="SM00900"/>
    </source>
</evidence>
<sequence length="224" mass="24262">MTLGNSIGRNAIILGAFALLTAAVLAGTQLLTKDRIAAEQRKAAEQALLEIISSLPEKHDNDMLAESLDIPKSLQESLSWRDAEKVYIAKKGEQVLAYLVPAIAPDGYSGDIKILIGITPNGLVTGVRVLAHKETPGLGDKVELKKSDWILSFTGRSLTPENESTWAVKKDGGDFDQFTGATITPRAVVNQVKASVQAFSQWLKTKDADDQREHSIAKVESSHE</sequence>
<keyword evidence="3 6" id="KW-0285">Flavoprotein</keyword>
<comment type="subcellular location">
    <subcellularLocation>
        <location evidence="6">Cell inner membrane</location>
        <topology evidence="6">Single-pass membrane protein</topology>
    </subcellularLocation>
</comment>
<keyword evidence="2 6" id="KW-0597">Phosphoprotein</keyword>
<keyword evidence="9" id="KW-1185">Reference proteome</keyword>
<feature type="domain" description="FMN-binding" evidence="7">
    <location>
        <begin position="107"/>
        <end position="199"/>
    </location>
</feature>
<keyword evidence="6" id="KW-1133">Transmembrane helix</keyword>
<reference evidence="8 9" key="1">
    <citation type="submission" date="2020-08" db="EMBL/GenBank/DDBJ databases">
        <title>Genomic Encyclopedia of Type Strains, Phase IV (KMG-IV): sequencing the most valuable type-strain genomes for metagenomic binning, comparative biology and taxonomic classification.</title>
        <authorList>
            <person name="Goeker M."/>
        </authorList>
    </citation>
    <scope>NUCLEOTIDE SEQUENCE [LARGE SCALE GENOMIC DNA]</scope>
    <source>
        <strain evidence="8 9">DSM 22368</strain>
    </source>
</reference>
<dbReference type="InParanoid" id="A0A7X0JVI9"/>
<evidence type="ECO:0000256" key="5">
    <source>
        <dbReference type="ARBA" id="ARBA00022982"/>
    </source>
</evidence>
<dbReference type="Pfam" id="PF04205">
    <property type="entry name" value="FMN_bind"/>
    <property type="match status" value="1"/>
</dbReference>
<dbReference type="GO" id="GO:0022900">
    <property type="term" value="P:electron transport chain"/>
    <property type="evidence" value="ECO:0007669"/>
    <property type="project" value="UniProtKB-UniRule"/>
</dbReference>
<evidence type="ECO:0000256" key="3">
    <source>
        <dbReference type="ARBA" id="ARBA00022630"/>
    </source>
</evidence>
<comment type="subunit">
    <text evidence="6">The complex is composed of six subunits: RnfA, RnfB, RnfC, RnfD, RnfE and RnfG.</text>
</comment>
<dbReference type="GO" id="GO:0005886">
    <property type="term" value="C:plasma membrane"/>
    <property type="evidence" value="ECO:0007669"/>
    <property type="project" value="UniProtKB-SubCell"/>
</dbReference>
<dbReference type="HAMAP" id="MF_00479">
    <property type="entry name" value="RsxG_RnfG"/>
    <property type="match status" value="1"/>
</dbReference>
<evidence type="ECO:0000313" key="8">
    <source>
        <dbReference type="EMBL" id="MBB6522081.1"/>
    </source>
</evidence>
<comment type="similarity">
    <text evidence="6">Belongs to the RnfG family.</text>
</comment>
<name>A0A7X0JVI9_9GAMM</name>
<dbReference type="EMBL" id="JACHHT010000002">
    <property type="protein sequence ID" value="MBB6522081.1"/>
    <property type="molecule type" value="Genomic_DNA"/>
</dbReference>
<keyword evidence="6" id="KW-0812">Transmembrane</keyword>
<gene>
    <name evidence="6" type="primary">rnfG</name>
    <name evidence="8" type="ORF">HNR48_002366</name>
</gene>
<keyword evidence="6" id="KW-1278">Translocase</keyword>
<dbReference type="PIRSF" id="PIRSF006091">
    <property type="entry name" value="E_trnsport_RnfG"/>
    <property type="match status" value="1"/>
</dbReference>
<keyword evidence="5 6" id="KW-0249">Electron transport</keyword>
<comment type="cofactor">
    <cofactor evidence="6">
        <name>FMN</name>
        <dbReference type="ChEBI" id="CHEBI:58210"/>
    </cofactor>
</comment>
<dbReference type="FunCoup" id="A0A7X0JVI9">
    <property type="interactions" value="65"/>
</dbReference>
<comment type="caution">
    <text evidence="8">The sequence shown here is derived from an EMBL/GenBank/DDBJ whole genome shotgun (WGS) entry which is preliminary data.</text>
</comment>
<protein>
    <recommendedName>
        <fullName evidence="6">Ion-translocating oxidoreductase complex subunit G</fullName>
        <ecNumber evidence="6">7.-.-.-</ecNumber>
    </recommendedName>
    <alternativeName>
        <fullName evidence="6">Rnf electron transport complex subunit G</fullName>
    </alternativeName>
</protein>
<dbReference type="AlphaFoldDB" id="A0A7X0JVI9"/>
<dbReference type="GO" id="GO:0009055">
    <property type="term" value="F:electron transfer activity"/>
    <property type="evidence" value="ECO:0007669"/>
    <property type="project" value="InterPro"/>
</dbReference>
<proteinExistence type="inferred from homology"/>
<accession>A0A7X0JVI9</accession>
<dbReference type="RefSeq" id="WP_166846843.1">
    <property type="nucleotide sequence ID" value="NZ_JAAONY010000002.1"/>
</dbReference>
<dbReference type="NCBIfam" id="NF002519">
    <property type="entry name" value="PRK01908.1"/>
    <property type="match status" value="1"/>
</dbReference>
<evidence type="ECO:0000256" key="2">
    <source>
        <dbReference type="ARBA" id="ARBA00022553"/>
    </source>
</evidence>
<keyword evidence="4 6" id="KW-0288">FMN</keyword>
<dbReference type="Proteomes" id="UP000528457">
    <property type="component" value="Unassembled WGS sequence"/>
</dbReference>
<feature type="modified residue" description="FMN phosphoryl threonine" evidence="6">
    <location>
        <position position="182"/>
    </location>
</feature>
<evidence type="ECO:0000256" key="6">
    <source>
        <dbReference type="HAMAP-Rule" id="MF_00479"/>
    </source>
</evidence>
<dbReference type="GO" id="GO:0010181">
    <property type="term" value="F:FMN binding"/>
    <property type="evidence" value="ECO:0007669"/>
    <property type="project" value="InterPro"/>
</dbReference>
<organism evidence="8 9">
    <name type="scientific">Pseudoteredinibacter isoporae</name>
    <dbReference type="NCBI Taxonomy" id="570281"/>
    <lineage>
        <taxon>Bacteria</taxon>
        <taxon>Pseudomonadati</taxon>
        <taxon>Pseudomonadota</taxon>
        <taxon>Gammaproteobacteria</taxon>
        <taxon>Cellvibrionales</taxon>
        <taxon>Cellvibrionaceae</taxon>
        <taxon>Pseudoteredinibacter</taxon>
    </lineage>
</organism>
<comment type="function">
    <text evidence="6">Part of a membrane-bound complex that couples electron transfer with translocation of ions across the membrane.</text>
</comment>
<dbReference type="EC" id="7.-.-.-" evidence="6"/>
<dbReference type="SMART" id="SM00900">
    <property type="entry name" value="FMN_bind"/>
    <property type="match status" value="1"/>
</dbReference>
<keyword evidence="6" id="KW-1003">Cell membrane</keyword>
<evidence type="ECO:0000256" key="4">
    <source>
        <dbReference type="ARBA" id="ARBA00022643"/>
    </source>
</evidence>
<dbReference type="PANTHER" id="PTHR36118">
    <property type="entry name" value="ION-TRANSLOCATING OXIDOREDUCTASE COMPLEX SUBUNIT G"/>
    <property type="match status" value="1"/>
</dbReference>
<dbReference type="InterPro" id="IPR010209">
    <property type="entry name" value="Ion_transpt_RnfG/RsxG"/>
</dbReference>
<evidence type="ECO:0000256" key="1">
    <source>
        <dbReference type="ARBA" id="ARBA00022448"/>
    </source>
</evidence>